<dbReference type="GO" id="GO:0016887">
    <property type="term" value="F:ATP hydrolysis activity"/>
    <property type="evidence" value="ECO:0007669"/>
    <property type="project" value="InterPro"/>
</dbReference>
<feature type="transmembrane region" description="Helical" evidence="9">
    <location>
        <begin position="84"/>
        <end position="101"/>
    </location>
</feature>
<sequence>MLIHYIHIPFSGSLVKTLRRFLRLAAPFWFAKSQWREWLLLAAVVGCSLAIVRVSVLITDWNKTFYDALAAFESAAMPALAGEYLLYITLVTALVAFGNWLRKILLFRWRSHLTQQFQQQWLGCSHHYRLQLQHGGGPDNPDQRIAEDIFLLSEKSIDLFKYFIMNAAKLGAFVVILWQLSGVQTFKIFGQNITVHGYLVWVALAYSAACTLLTHLIGRRLQPLNVERQHREADYRATLLRVRDHAEQIALYRGEAAEQSRLNRRFEAVRRNWRELIGRELRLETFSAAYLRLSMFIPIIATLPMYLAHTLTFGDMMKARSAFSNVQDGFGWFMDYYKRIIEWASVVERLDGFQVALNTLEDVPQKQPAHDSDGESGQTAVLKADSLTLRTATGRTLLHGLSLAARAPEWLLLEGRSGIGKSTLLRTLAGLWPYYQGRFAIQGRSLFLPQRPYLPHDSLRNVLAYPYAVAPDNAAIAQVLKQTGLPRLAALDPDAEHEWHNILSGGEQQRLSLARALLHRPDVLFLDEATNQLDDASAAELMRTLRQALPDALCIGISHQARIQELFERRVDLAEFATREENGL</sequence>
<gene>
    <name evidence="12" type="ORF">A7Q00_10430</name>
</gene>
<evidence type="ECO:0000256" key="4">
    <source>
        <dbReference type="ARBA" id="ARBA00022692"/>
    </source>
</evidence>
<dbReference type="GO" id="GO:0140359">
    <property type="term" value="F:ABC-type transporter activity"/>
    <property type="evidence" value="ECO:0007669"/>
    <property type="project" value="InterPro"/>
</dbReference>
<dbReference type="GO" id="GO:0005886">
    <property type="term" value="C:plasma membrane"/>
    <property type="evidence" value="ECO:0007669"/>
    <property type="project" value="UniProtKB-SubCell"/>
</dbReference>
<dbReference type="Proteomes" id="UP000077726">
    <property type="component" value="Unassembled WGS sequence"/>
</dbReference>
<feature type="transmembrane region" description="Helical" evidence="9">
    <location>
        <begin position="38"/>
        <end position="58"/>
    </location>
</feature>
<dbReference type="PROSITE" id="PS50929">
    <property type="entry name" value="ABC_TM1F"/>
    <property type="match status" value="1"/>
</dbReference>
<dbReference type="AlphaFoldDB" id="A0A1B6VWP8"/>
<dbReference type="InterPro" id="IPR036640">
    <property type="entry name" value="ABC1_TM_sf"/>
</dbReference>
<dbReference type="SUPFAM" id="SSF90123">
    <property type="entry name" value="ABC transporter transmembrane region"/>
    <property type="match status" value="1"/>
</dbReference>
<evidence type="ECO:0000259" key="11">
    <source>
        <dbReference type="PROSITE" id="PS50929"/>
    </source>
</evidence>
<comment type="subcellular location">
    <subcellularLocation>
        <location evidence="1">Cell membrane</location>
        <topology evidence="1">Multi-pass membrane protein</topology>
    </subcellularLocation>
</comment>
<comment type="caution">
    <text evidence="12">The sequence shown here is derived from an EMBL/GenBank/DDBJ whole genome shotgun (WGS) entry which is preliminary data.</text>
</comment>
<evidence type="ECO:0000313" key="13">
    <source>
        <dbReference type="Proteomes" id="UP000077726"/>
    </source>
</evidence>
<keyword evidence="7 9" id="KW-1133">Transmembrane helix</keyword>
<keyword evidence="4 9" id="KW-0812">Transmembrane</keyword>
<dbReference type="InterPro" id="IPR003593">
    <property type="entry name" value="AAA+_ATPase"/>
</dbReference>
<dbReference type="InterPro" id="IPR050835">
    <property type="entry name" value="ABC_transporter_sub-D"/>
</dbReference>
<dbReference type="PROSITE" id="PS50893">
    <property type="entry name" value="ABC_TRANSPORTER_2"/>
    <property type="match status" value="1"/>
</dbReference>
<dbReference type="Gene3D" id="3.40.50.300">
    <property type="entry name" value="P-loop containing nucleotide triphosphate hydrolases"/>
    <property type="match status" value="1"/>
</dbReference>
<dbReference type="SUPFAM" id="SSF52540">
    <property type="entry name" value="P-loop containing nucleoside triphosphate hydrolases"/>
    <property type="match status" value="1"/>
</dbReference>
<protein>
    <submittedName>
        <fullName evidence="12">ABC transporter ATP-binding protein</fullName>
    </submittedName>
</protein>
<dbReference type="SMART" id="SM00382">
    <property type="entry name" value="AAA"/>
    <property type="match status" value="1"/>
</dbReference>
<dbReference type="Pfam" id="PF00005">
    <property type="entry name" value="ABC_tran"/>
    <property type="match status" value="1"/>
</dbReference>
<accession>A0A1B6VWP8</accession>
<evidence type="ECO:0000256" key="8">
    <source>
        <dbReference type="ARBA" id="ARBA00023136"/>
    </source>
</evidence>
<dbReference type="InterPro" id="IPR027417">
    <property type="entry name" value="P-loop_NTPase"/>
</dbReference>
<keyword evidence="8 9" id="KW-0472">Membrane</keyword>
<keyword evidence="3" id="KW-1003">Cell membrane</keyword>
<feature type="domain" description="ABC transmembrane type-1" evidence="11">
    <location>
        <begin position="42"/>
        <end position="342"/>
    </location>
</feature>
<reference evidence="13" key="1">
    <citation type="submission" date="2016-05" db="EMBL/GenBank/DDBJ databases">
        <title>Draft genome of Corynebacterium afermentans subsp. afermentans LCDC 88199T.</title>
        <authorList>
            <person name="Bernier A.-M."/>
            <person name="Bernard K."/>
        </authorList>
    </citation>
    <scope>NUCLEOTIDE SEQUENCE [LARGE SCALE GENOMIC DNA]</scope>
    <source>
        <strain evidence="13">NML130454</strain>
    </source>
</reference>
<evidence type="ECO:0000259" key="10">
    <source>
        <dbReference type="PROSITE" id="PS50893"/>
    </source>
</evidence>
<proteinExistence type="predicted"/>
<dbReference type="PANTHER" id="PTHR11384:SF59">
    <property type="entry name" value="LYSOSOMAL COBALAMIN TRANSPORTER ABCD4"/>
    <property type="match status" value="1"/>
</dbReference>
<dbReference type="Gene3D" id="1.20.1560.10">
    <property type="entry name" value="ABC transporter type 1, transmembrane domain"/>
    <property type="match status" value="1"/>
</dbReference>
<name>A0A1B6VWP8_9NEIS</name>
<keyword evidence="5" id="KW-0547">Nucleotide-binding</keyword>
<dbReference type="InterPro" id="IPR017871">
    <property type="entry name" value="ABC_transporter-like_CS"/>
</dbReference>
<dbReference type="PROSITE" id="PS00211">
    <property type="entry name" value="ABC_TRANSPORTER_1"/>
    <property type="match status" value="1"/>
</dbReference>
<dbReference type="PANTHER" id="PTHR11384">
    <property type="entry name" value="ATP-BINDING CASSETTE, SUB-FAMILY D MEMBER"/>
    <property type="match status" value="1"/>
</dbReference>
<evidence type="ECO:0000256" key="7">
    <source>
        <dbReference type="ARBA" id="ARBA00022989"/>
    </source>
</evidence>
<dbReference type="InterPro" id="IPR011527">
    <property type="entry name" value="ABC1_TM_dom"/>
</dbReference>
<dbReference type="GO" id="GO:0005524">
    <property type="term" value="F:ATP binding"/>
    <property type="evidence" value="ECO:0007669"/>
    <property type="project" value="UniProtKB-KW"/>
</dbReference>
<organism evidence="12 13">
    <name type="scientific">Eikenella halliae</name>
    <dbReference type="NCBI Taxonomy" id="1795832"/>
    <lineage>
        <taxon>Bacteria</taxon>
        <taxon>Pseudomonadati</taxon>
        <taxon>Pseudomonadota</taxon>
        <taxon>Betaproteobacteria</taxon>
        <taxon>Neisseriales</taxon>
        <taxon>Neisseriaceae</taxon>
        <taxon>Eikenella</taxon>
    </lineage>
</organism>
<evidence type="ECO:0000256" key="6">
    <source>
        <dbReference type="ARBA" id="ARBA00022840"/>
    </source>
</evidence>
<evidence type="ECO:0000313" key="12">
    <source>
        <dbReference type="EMBL" id="OAM38675.1"/>
    </source>
</evidence>
<keyword evidence="6 12" id="KW-0067">ATP-binding</keyword>
<feature type="transmembrane region" description="Helical" evidence="9">
    <location>
        <begin position="289"/>
        <end position="308"/>
    </location>
</feature>
<dbReference type="RefSeq" id="WP_064090466.1">
    <property type="nucleotide sequence ID" value="NZ_LXSQ01000023.1"/>
</dbReference>
<feature type="transmembrane region" description="Helical" evidence="9">
    <location>
        <begin position="198"/>
        <end position="218"/>
    </location>
</feature>
<evidence type="ECO:0000256" key="1">
    <source>
        <dbReference type="ARBA" id="ARBA00004651"/>
    </source>
</evidence>
<evidence type="ECO:0000256" key="5">
    <source>
        <dbReference type="ARBA" id="ARBA00022741"/>
    </source>
</evidence>
<keyword evidence="2" id="KW-0813">Transport</keyword>
<dbReference type="InterPro" id="IPR003439">
    <property type="entry name" value="ABC_transporter-like_ATP-bd"/>
</dbReference>
<keyword evidence="13" id="KW-1185">Reference proteome</keyword>
<dbReference type="EMBL" id="LXSQ01000023">
    <property type="protein sequence ID" value="OAM38675.1"/>
    <property type="molecule type" value="Genomic_DNA"/>
</dbReference>
<evidence type="ECO:0000256" key="2">
    <source>
        <dbReference type="ARBA" id="ARBA00022448"/>
    </source>
</evidence>
<dbReference type="Pfam" id="PF06472">
    <property type="entry name" value="ABC_membrane_2"/>
    <property type="match status" value="1"/>
</dbReference>
<feature type="domain" description="ABC transporter" evidence="10">
    <location>
        <begin position="382"/>
        <end position="579"/>
    </location>
</feature>
<feature type="transmembrane region" description="Helical" evidence="9">
    <location>
        <begin position="159"/>
        <end position="178"/>
    </location>
</feature>
<evidence type="ECO:0000256" key="9">
    <source>
        <dbReference type="SAM" id="Phobius"/>
    </source>
</evidence>
<evidence type="ECO:0000256" key="3">
    <source>
        <dbReference type="ARBA" id="ARBA00022475"/>
    </source>
</evidence>
<dbReference type="STRING" id="1795832.A7Q00_10430"/>